<feature type="region of interest" description="Disordered" evidence="1">
    <location>
        <begin position="1"/>
        <end position="21"/>
    </location>
</feature>
<evidence type="ECO:0000313" key="2">
    <source>
        <dbReference type="EMBL" id="MDQ0365066.1"/>
    </source>
</evidence>
<name>A0AAE3VWL2_9ACTN</name>
<dbReference type="Pfam" id="PF09661">
    <property type="entry name" value="DUF2398"/>
    <property type="match status" value="1"/>
</dbReference>
<dbReference type="InterPro" id="IPR013494">
    <property type="entry name" value="CHP02678"/>
</dbReference>
<dbReference type="RefSeq" id="WP_307237218.1">
    <property type="nucleotide sequence ID" value="NZ_JAUSUZ010000001.1"/>
</dbReference>
<dbReference type="AlphaFoldDB" id="A0AAE3VWL2"/>
<reference evidence="2 3" key="1">
    <citation type="submission" date="2023-07" db="EMBL/GenBank/DDBJ databases">
        <title>Sequencing the genomes of 1000 actinobacteria strains.</title>
        <authorList>
            <person name="Klenk H.-P."/>
        </authorList>
    </citation>
    <scope>NUCLEOTIDE SEQUENCE [LARGE SCALE GENOMIC DNA]</scope>
    <source>
        <strain evidence="2 3">DSM 44709</strain>
    </source>
</reference>
<evidence type="ECO:0000313" key="3">
    <source>
        <dbReference type="Proteomes" id="UP001240236"/>
    </source>
</evidence>
<feature type="compositionally biased region" description="Polar residues" evidence="1">
    <location>
        <begin position="1"/>
        <end position="11"/>
    </location>
</feature>
<protein>
    <submittedName>
        <fullName evidence="2">Uncharacterized protein (TIGR02678 family)</fullName>
    </submittedName>
</protein>
<proteinExistence type="predicted"/>
<evidence type="ECO:0000256" key="1">
    <source>
        <dbReference type="SAM" id="MobiDB-lite"/>
    </source>
</evidence>
<feature type="region of interest" description="Disordered" evidence="1">
    <location>
        <begin position="382"/>
        <end position="410"/>
    </location>
</feature>
<keyword evidence="3" id="KW-1185">Reference proteome</keyword>
<dbReference type="EMBL" id="JAUSUZ010000001">
    <property type="protein sequence ID" value="MDQ0365066.1"/>
    <property type="molecule type" value="Genomic_DNA"/>
</dbReference>
<organism evidence="2 3">
    <name type="scientific">Catenuloplanes indicus</name>
    <dbReference type="NCBI Taxonomy" id="137267"/>
    <lineage>
        <taxon>Bacteria</taxon>
        <taxon>Bacillati</taxon>
        <taxon>Actinomycetota</taxon>
        <taxon>Actinomycetes</taxon>
        <taxon>Micromonosporales</taxon>
        <taxon>Micromonosporaceae</taxon>
        <taxon>Catenuloplanes</taxon>
    </lineage>
</organism>
<gene>
    <name evidence="2" type="ORF">J2S42_001735</name>
</gene>
<accession>A0AAE3VWL2</accession>
<sequence>MTDPPTTSTSKAWRPRRAREPEAAQETAAVLRLLMVHPWLVSGRDDAAIATVRRHETAVREALHRLGWLLVVDRDFVRLMKTPPVRRDAWAATGPKPLTGAWFFLLVAAAESMPSRVGIGQLVTAARTAAAEAGVPARDDRPERHAILAALKMLDARGVVETIDGDIDEFLRGDDAPVLLAVHHHRLVHVIANFPPADPVTDPADWLDLAEREPDPARRMRRRLVDDTAVYTVDLDTDEADWMSRRVRGDDGQPLAEAFGLHLERRVEGAAFVVPDGAFRTRADLGDRPFPAGGTIPHAALLTCDAAGTEGMVDEDRPGWRGLHRDDVLRHLGEFAPRYTGRGWSAEHIANLPGLADEVAALLTDVNLLRIHDDMWWFAPAAGRWEPPPEPSSKPRNPPPAAAPEEPHDH</sequence>
<comment type="caution">
    <text evidence="2">The sequence shown here is derived from an EMBL/GenBank/DDBJ whole genome shotgun (WGS) entry which is preliminary data.</text>
</comment>
<dbReference type="Proteomes" id="UP001240236">
    <property type="component" value="Unassembled WGS sequence"/>
</dbReference>
<feature type="compositionally biased region" description="Pro residues" evidence="1">
    <location>
        <begin position="386"/>
        <end position="402"/>
    </location>
</feature>